<evidence type="ECO:0000256" key="2">
    <source>
        <dbReference type="SAM" id="Phobius"/>
    </source>
</evidence>
<dbReference type="Proteomes" id="UP000244855">
    <property type="component" value="Unassembled WGS sequence"/>
</dbReference>
<organism evidence="3 4">
    <name type="scientific">Periconia macrospinosa</name>
    <dbReference type="NCBI Taxonomy" id="97972"/>
    <lineage>
        <taxon>Eukaryota</taxon>
        <taxon>Fungi</taxon>
        <taxon>Dikarya</taxon>
        <taxon>Ascomycota</taxon>
        <taxon>Pezizomycotina</taxon>
        <taxon>Dothideomycetes</taxon>
        <taxon>Pleosporomycetidae</taxon>
        <taxon>Pleosporales</taxon>
        <taxon>Massarineae</taxon>
        <taxon>Periconiaceae</taxon>
        <taxon>Periconia</taxon>
    </lineage>
</organism>
<reference evidence="3 4" key="1">
    <citation type="journal article" date="2018" name="Sci. Rep.">
        <title>Comparative genomics provides insights into the lifestyle and reveals functional heterogeneity of dark septate endophytic fungi.</title>
        <authorList>
            <person name="Knapp D.G."/>
            <person name="Nemeth J.B."/>
            <person name="Barry K."/>
            <person name="Hainaut M."/>
            <person name="Henrissat B."/>
            <person name="Johnson J."/>
            <person name="Kuo A."/>
            <person name="Lim J.H.P."/>
            <person name="Lipzen A."/>
            <person name="Nolan M."/>
            <person name="Ohm R.A."/>
            <person name="Tamas L."/>
            <person name="Grigoriev I.V."/>
            <person name="Spatafora J.W."/>
            <person name="Nagy L.G."/>
            <person name="Kovacs G.M."/>
        </authorList>
    </citation>
    <scope>NUCLEOTIDE SEQUENCE [LARGE SCALE GENOMIC DNA]</scope>
    <source>
        <strain evidence="3 4">DSE2036</strain>
    </source>
</reference>
<name>A0A2V1DPC2_9PLEO</name>
<feature type="transmembrane region" description="Helical" evidence="2">
    <location>
        <begin position="26"/>
        <end position="47"/>
    </location>
</feature>
<sequence>MPPPSHNHPQRSNSPTQHPLYKLRRITLITAVLGIALSLFAIAILSTYDGSQIPPFLLAIALLFVSLVVVFIDLHTYASRQQSASPHTQPPSSRQNPQHRTSSSNHVDDPSTRATATTISSSPSPPSTWPTKALLITDFVLALLLLWLFWGTFALVVSGGRPWNYYSGGAETFEAYANLANLVASVCHGVAFWKEVVARKRAAWERERGDVEAGWVCAGCGGGRPGEGVADGDVEDVHDGNGEEEDGKVHGFGAMRFPRWATGLGGKGIGDAKSEAVVGGGNEGGSGEAAAAEPLLGTPDESGTEIEAPSASSVGYGTLERSVESVGSVPETVVRKKNKGKKRLVDVE</sequence>
<dbReference type="AlphaFoldDB" id="A0A2V1DPC2"/>
<gene>
    <name evidence="3" type="ORF">DM02DRAFT_412868</name>
</gene>
<dbReference type="OrthoDB" id="3870692at2759"/>
<feature type="compositionally biased region" description="Polar residues" evidence="1">
    <location>
        <begin position="82"/>
        <end position="105"/>
    </location>
</feature>
<feature type="transmembrane region" description="Helical" evidence="2">
    <location>
        <begin position="53"/>
        <end position="72"/>
    </location>
</feature>
<keyword evidence="2" id="KW-0472">Membrane</keyword>
<evidence type="ECO:0000313" key="3">
    <source>
        <dbReference type="EMBL" id="PVH99920.1"/>
    </source>
</evidence>
<keyword evidence="4" id="KW-1185">Reference proteome</keyword>
<keyword evidence="2" id="KW-1133">Transmembrane helix</keyword>
<evidence type="ECO:0000256" key="1">
    <source>
        <dbReference type="SAM" id="MobiDB-lite"/>
    </source>
</evidence>
<feature type="compositionally biased region" description="Low complexity" evidence="1">
    <location>
        <begin position="112"/>
        <end position="122"/>
    </location>
</feature>
<dbReference type="EMBL" id="KZ805382">
    <property type="protein sequence ID" value="PVH99920.1"/>
    <property type="molecule type" value="Genomic_DNA"/>
</dbReference>
<feature type="transmembrane region" description="Helical" evidence="2">
    <location>
        <begin position="133"/>
        <end position="155"/>
    </location>
</feature>
<accession>A0A2V1DPC2</accession>
<feature type="region of interest" description="Disordered" evidence="1">
    <location>
        <begin position="279"/>
        <end position="348"/>
    </location>
</feature>
<proteinExistence type="predicted"/>
<feature type="region of interest" description="Disordered" evidence="1">
    <location>
        <begin position="82"/>
        <end position="127"/>
    </location>
</feature>
<keyword evidence="2" id="KW-0812">Transmembrane</keyword>
<protein>
    <submittedName>
        <fullName evidence="3">Uncharacterized protein</fullName>
    </submittedName>
</protein>
<evidence type="ECO:0000313" key="4">
    <source>
        <dbReference type="Proteomes" id="UP000244855"/>
    </source>
</evidence>